<dbReference type="EMBL" id="JBEAFC010000011">
    <property type="protein sequence ID" value="KAL1535830.1"/>
    <property type="molecule type" value="Genomic_DNA"/>
</dbReference>
<evidence type="ECO:0000256" key="2">
    <source>
        <dbReference type="ARBA" id="ARBA00009324"/>
    </source>
</evidence>
<keyword evidence="3 6" id="KW-0812">Transmembrane</keyword>
<gene>
    <name evidence="9" type="primary">CER1</name>
    <name evidence="9" type="ORF">AAHA92_28563</name>
</gene>
<dbReference type="InterPro" id="IPR006694">
    <property type="entry name" value="Fatty_acid_hydroxylase"/>
</dbReference>
<comment type="similarity">
    <text evidence="2">Belongs to the sterol desaturase family.</text>
</comment>
<keyword evidence="4 6" id="KW-1133">Transmembrane helix</keyword>
<name>A0ABD1FVH8_SALDI</name>
<dbReference type="PANTHER" id="PTHR11863">
    <property type="entry name" value="STEROL DESATURASE"/>
    <property type="match status" value="1"/>
</dbReference>
<evidence type="ECO:0000256" key="4">
    <source>
        <dbReference type="ARBA" id="ARBA00022989"/>
    </source>
</evidence>
<evidence type="ECO:0000256" key="3">
    <source>
        <dbReference type="ARBA" id="ARBA00022692"/>
    </source>
</evidence>
<dbReference type="InterPro" id="IPR050307">
    <property type="entry name" value="Sterol_Desaturase_Related"/>
</dbReference>
<evidence type="ECO:0000256" key="1">
    <source>
        <dbReference type="ARBA" id="ARBA00004141"/>
    </source>
</evidence>
<evidence type="ECO:0000256" key="5">
    <source>
        <dbReference type="ARBA" id="ARBA00023136"/>
    </source>
</evidence>
<evidence type="ECO:0000313" key="10">
    <source>
        <dbReference type="Proteomes" id="UP001567538"/>
    </source>
</evidence>
<comment type="subcellular location">
    <subcellularLocation>
        <location evidence="1">Membrane</location>
        <topology evidence="1">Multi-pass membrane protein</topology>
    </subcellularLocation>
</comment>
<evidence type="ECO:0000259" key="8">
    <source>
        <dbReference type="Pfam" id="PF12076"/>
    </source>
</evidence>
<feature type="transmembrane region" description="Helical" evidence="6">
    <location>
        <begin position="182"/>
        <end position="203"/>
    </location>
</feature>
<feature type="transmembrane region" description="Helical" evidence="6">
    <location>
        <begin position="18"/>
        <end position="36"/>
    </location>
</feature>
<evidence type="ECO:0000259" key="7">
    <source>
        <dbReference type="Pfam" id="PF04116"/>
    </source>
</evidence>
<dbReference type="AlphaFoldDB" id="A0ABD1FVH8"/>
<sequence>MATKPGFLTDWPWKPLGSFKYIILAPWVMHSLYSLATKGKNELDYTNLLILPFLLSRALHNQIWISISRHRMAKGNNKIVDRAIEFEQVDRESNWDDQILLNGLLFYIFSYILPIASSLPGWRTDGVIITALLHAGPVEYLYYWLHRALHHHYLYSRYHSHHHSSMVTEPITSVIHPFAEHIAYFLLFAIPLLGTVITGTASLSSQFGYITYIDFMNNMGHCNFEFIPKWLFSIFPPLKYFMYTPSFHSLHHTQFRTNYSLFMPLYDCIHGTTDRSSDALHASSLERRRPESPDAVHLTHLTTPESIFHLRVGFASFASRPHDSKWSMWLIWPLSSISFIYGSTFLVETNLLGKRKLQMWTVPRYSVQYGLKWQTQGINNLIEEAILEADVRGSKVVTLGLLNQSEELNRSGQLFIEKHPKLKTKIVDGSSLVVAIVINSIPKGTTQVLFRGVLSKLAFAIVSALCHHGIQVATLYETEKLKLSSTTDGKVEISKSYTQKVWIVGDGLSKDEQLKAPKGTLFIPFSHFPPKKAHDDAFYCHTPSMIAPPSLQNLHSCENWLPRRVMSAARVAGILHAVEGWGVHECGGSIFDVGKIWEAAIRHGFRLTTISK</sequence>
<comment type="caution">
    <text evidence="9">The sequence shown here is derived from an EMBL/GenBank/DDBJ whole genome shotgun (WGS) entry which is preliminary data.</text>
</comment>
<evidence type="ECO:0000256" key="6">
    <source>
        <dbReference type="SAM" id="Phobius"/>
    </source>
</evidence>
<feature type="domain" description="Fatty acid hydroxylase" evidence="7">
    <location>
        <begin position="138"/>
        <end position="272"/>
    </location>
</feature>
<dbReference type="Pfam" id="PF04116">
    <property type="entry name" value="FA_hydroxylase"/>
    <property type="match status" value="1"/>
</dbReference>
<dbReference type="GO" id="GO:0016020">
    <property type="term" value="C:membrane"/>
    <property type="evidence" value="ECO:0007669"/>
    <property type="project" value="UniProtKB-SubCell"/>
</dbReference>
<dbReference type="Proteomes" id="UP001567538">
    <property type="component" value="Unassembled WGS sequence"/>
</dbReference>
<dbReference type="GO" id="GO:0071771">
    <property type="term" value="F:aldehyde oxygenase (deformylating) activity"/>
    <property type="evidence" value="ECO:0007669"/>
    <property type="project" value="UniProtKB-EC"/>
</dbReference>
<dbReference type="InterPro" id="IPR021940">
    <property type="entry name" value="CER1-like_C"/>
</dbReference>
<organism evidence="9 10">
    <name type="scientific">Salvia divinorum</name>
    <name type="common">Maria pastora</name>
    <name type="synonym">Diviner's sage</name>
    <dbReference type="NCBI Taxonomy" id="28513"/>
    <lineage>
        <taxon>Eukaryota</taxon>
        <taxon>Viridiplantae</taxon>
        <taxon>Streptophyta</taxon>
        <taxon>Embryophyta</taxon>
        <taxon>Tracheophyta</taxon>
        <taxon>Spermatophyta</taxon>
        <taxon>Magnoliopsida</taxon>
        <taxon>eudicotyledons</taxon>
        <taxon>Gunneridae</taxon>
        <taxon>Pentapetalae</taxon>
        <taxon>asterids</taxon>
        <taxon>lamiids</taxon>
        <taxon>Lamiales</taxon>
        <taxon>Lamiaceae</taxon>
        <taxon>Nepetoideae</taxon>
        <taxon>Mentheae</taxon>
        <taxon>Salviinae</taxon>
        <taxon>Salvia</taxon>
        <taxon>Salvia subgen. Calosphace</taxon>
    </lineage>
</organism>
<proteinExistence type="inferred from homology"/>
<keyword evidence="9" id="KW-0456">Lyase</keyword>
<accession>A0ABD1FVH8</accession>
<feature type="domain" description="Very-long-chain aldehyde decarbonylase CER1-like C-terminal" evidence="8">
    <location>
        <begin position="448"/>
        <end position="606"/>
    </location>
</feature>
<feature type="transmembrane region" description="Helical" evidence="6">
    <location>
        <begin position="126"/>
        <end position="145"/>
    </location>
</feature>
<dbReference type="EC" id="4.1.99.5" evidence="9"/>
<keyword evidence="5 6" id="KW-0472">Membrane</keyword>
<dbReference type="Pfam" id="PF12076">
    <property type="entry name" value="CER1-like_C"/>
    <property type="match status" value="1"/>
</dbReference>
<feature type="transmembrane region" description="Helical" evidence="6">
    <location>
        <begin position="99"/>
        <end position="119"/>
    </location>
</feature>
<protein>
    <submittedName>
        <fullName evidence="9">Very-long-chain aldehyde decarbonylase cer1</fullName>
        <ecNumber evidence="9">4.1.99.5</ecNumber>
    </submittedName>
</protein>
<keyword evidence="10" id="KW-1185">Reference proteome</keyword>
<evidence type="ECO:0000313" key="9">
    <source>
        <dbReference type="EMBL" id="KAL1535830.1"/>
    </source>
</evidence>
<reference evidence="9 10" key="1">
    <citation type="submission" date="2024-06" db="EMBL/GenBank/DDBJ databases">
        <title>A chromosome level genome sequence of Diviner's sage (Salvia divinorum).</title>
        <authorList>
            <person name="Ford S.A."/>
            <person name="Ro D.-K."/>
            <person name="Ness R.W."/>
            <person name="Phillips M.A."/>
        </authorList>
    </citation>
    <scope>NUCLEOTIDE SEQUENCE [LARGE SCALE GENOMIC DNA]</scope>
    <source>
        <strain evidence="9">SAF-2024a</strain>
        <tissue evidence="9">Leaf</tissue>
    </source>
</reference>